<feature type="domain" description="LIM zinc-binding" evidence="5">
    <location>
        <begin position="1329"/>
        <end position="1399"/>
    </location>
</feature>
<keyword evidence="8" id="KW-1185">Reference proteome</keyword>
<feature type="compositionally biased region" description="Basic and acidic residues" evidence="4">
    <location>
        <begin position="1513"/>
        <end position="1524"/>
    </location>
</feature>
<reference evidence="7" key="1">
    <citation type="submission" date="2016-04" db="EMBL/GenBank/DDBJ databases">
        <authorList>
            <person name="Evans L.H."/>
            <person name="Alamgir A."/>
            <person name="Owens N."/>
            <person name="Weber N.D."/>
            <person name="Virtaneva K."/>
            <person name="Barbian K."/>
            <person name="Babar A."/>
            <person name="Rosenke K."/>
        </authorList>
    </citation>
    <scope>NUCLEOTIDE SEQUENCE [LARGE SCALE GENOMIC DNA]</scope>
    <source>
        <strain evidence="7">CBS 101.48</strain>
    </source>
</reference>
<feature type="compositionally biased region" description="Polar residues" evidence="4">
    <location>
        <begin position="1605"/>
        <end position="1633"/>
    </location>
</feature>
<dbReference type="GO" id="GO:0046872">
    <property type="term" value="F:metal ion binding"/>
    <property type="evidence" value="ECO:0007669"/>
    <property type="project" value="UniProtKB-KW"/>
</dbReference>
<dbReference type="PROSITE" id="PS50238">
    <property type="entry name" value="RHOGAP"/>
    <property type="match status" value="1"/>
</dbReference>
<dbReference type="Gene3D" id="1.10.555.10">
    <property type="entry name" value="Rho GTPase activation protein"/>
    <property type="match status" value="1"/>
</dbReference>
<evidence type="ECO:0000313" key="8">
    <source>
        <dbReference type="Proteomes" id="UP000078561"/>
    </source>
</evidence>
<sequence length="1862" mass="208628">MNDSSLPVKRVIQSYFVSGGKGGDPEATPPDKAKSKKQKLSTSSNNLNGNAGASVPSTTTTATTATATKPTKTLDSFLKPRSSPTATSQPARLFSIFGPPPLKNAAKRSPSPPRQEEPTFDSPPAQSPSEPTPTAQPIDQVRTQQSPPPTLKSSPVSASTIIKSMNNIRVSDPDSIPAPRKASQWTTPSRSSPRPLTPMKPTTDMDMDYDMDEDLYSTAHQDDYTSDSTTTKSNRRTMLPWPDSTIFMSGHIRQSSSYNEGGGGGSLLPDRSSPSFTSHHLQQLIQLEGKAYLDSLRRKRETKAASSSAPSMEDQQRTTTTSPTMLSNLRISSPSASSPAKRHHHLDSPHLSNYSRRDLEAMMDSLYPSDTSDGWRYPACETLLDRFSSGEWTTKGDVNWCEKYRPAKVDSLLDNQSHHCYLRDWLERHKVAPSKTDPSFFAPRKKVTRRDMEKHYTDDPDDKGDVDDDDDDFMPSVKKKKATTSKKRSKKDLNMVLLVGPHGVGKTASVFTAAQETGYQVFELHPGIKRSLKEVLRLVGDMTKNHLVRFNNQEERGQDDSSDVDMDVDSQPNQLVTQFFTPKSTTPKSITPKSITPKSTTQQKPAMQQSGPKQSLILLEEVDLVYQSDKGFWNAVTDLAQSSKRPIILTCNDVSAIPFDMLQLQAVIYYETPLRSLLLPFLHLICLLEGYDISVHELTAWVNLIGPDIRQLFMTLEYLHYEQRSRPISIGGMARSHTNTLLQHHIDLLMSQAQSHTPQQQQHPWLHISDHIPGAQMTPLCMQLVENDCATPRSASLDDDDDRLLEQLTTWMDNRSIIDSGIGMTDKQISQVYGLDEYGPNDDQTSGYLHCWKKSNDWDHYDMQACMESSLLEMNHPQEGSSLIDIMSWEMMCDQSVLSTTQISPATNSSDLERRTQQSSQRRVRYCHSCQQPCLRTDRSLIRALGQVYHYDCFTCKDCDVLVADKFYALNTSRDTTHFKIVCEQHYYSQVGIVCQQCRQPITTKNSHDSVSPHQLCNQCRYPNKCPGCTPPPVIGEEACYEYGNHVYCLLHFSAIKEIQCCGCHQAVLKQFVEHKSHPGNIWHPECYMIFKFWNVRLADTLQADNPSSERDLTTLRLKKIQAAMERKVNRIWSDLSSFEESSAACISDMLLLVAAGAYVEGFRMASQFVMHLEVLYGALDDIKQQLLPHDKLLPCGNEAKIVCHQVIRFFNLLAQSDDKKPNSTKETSMSVTQELLALVTSLAQNLKTLIRIGLTEVLLLERDHQVSNAIPHFLDNLLELDRKRVWVGGRYWFKEDPIPKLVDPSAATFTNNSTTTLCANQQLEKAWGQCHSCHQSIDDDCFQHANQERWHPACFVCAKCQHPLANDLLSARFTSKSATTSAARVLLCNQCATDIIVTGQSAHQDTTACSFIHLTQLQHYLYLLKLSLSRLYLVMNSSTVKLNERLSIYAQQNYSTKPNLSIITPSVGFLPMAKDHLDNPLPSSKQKQQKPTRRTSLLGSIYLGNIKRVRSIRRDRAPEDPSEARPFSTTSATTVTVAPLKRSLTAAESKSQPPHPISSTNDGPLDTAQPPSPTSSSQPALLATKRASTSTIQRIGSLRKAFSQRGSSNRSNSLLERQQQQRSTEENLSTPVINHQASTVSSSSSSLIINAPTPSSTPAPDPTNLYHQLLPLSPNQYLICQIKAALHLACCMLPKENRDTMQAVFGFLHHVSTFHEVNKMDVYNLARIMAPSVLHDFGTTGHQESPVADRIPNEEIKVVEMLIKHHHEFGSTPAEMASVISDHPMVEWYATMDAKQFVKHYNDVSAHPLRTQPSSVPTLIPHPLFQRRSSIRSQPTSPAPLEPSPSKLLNRRSWMLRKQQV</sequence>
<evidence type="ECO:0000259" key="5">
    <source>
        <dbReference type="PROSITE" id="PS50023"/>
    </source>
</evidence>
<feature type="compositionally biased region" description="Polar residues" evidence="4">
    <location>
        <begin position="127"/>
        <end position="169"/>
    </location>
</feature>
<feature type="compositionally biased region" description="Polar residues" evidence="4">
    <location>
        <begin position="602"/>
        <end position="612"/>
    </location>
</feature>
<feature type="domain" description="LIM zinc-binding" evidence="5">
    <location>
        <begin position="925"/>
        <end position="993"/>
    </location>
</feature>
<evidence type="ECO:0008006" key="9">
    <source>
        <dbReference type="Google" id="ProtNLM"/>
    </source>
</evidence>
<feature type="compositionally biased region" description="Polar residues" evidence="4">
    <location>
        <begin position="317"/>
        <end position="338"/>
    </location>
</feature>
<feature type="compositionally biased region" description="Basic residues" evidence="4">
    <location>
        <begin position="477"/>
        <end position="486"/>
    </location>
</feature>
<feature type="compositionally biased region" description="Low complexity" evidence="4">
    <location>
        <begin position="1529"/>
        <end position="1539"/>
    </location>
</feature>
<dbReference type="PROSITE" id="PS00478">
    <property type="entry name" value="LIM_DOMAIN_1"/>
    <property type="match status" value="1"/>
</dbReference>
<proteinExistence type="predicted"/>
<dbReference type="PANTHER" id="PTHR23389:SF21">
    <property type="entry name" value="ATPASE FAMILY AAA DOMAIN-CONTAINING PROTEIN 5"/>
    <property type="match status" value="1"/>
</dbReference>
<evidence type="ECO:0000256" key="4">
    <source>
        <dbReference type="SAM" id="MobiDB-lite"/>
    </source>
</evidence>
<dbReference type="Gene3D" id="2.10.110.10">
    <property type="entry name" value="Cysteine Rich Protein"/>
    <property type="match status" value="2"/>
</dbReference>
<keyword evidence="1 3" id="KW-0479">Metal-binding</keyword>
<feature type="domain" description="Rho-GAP" evidence="6">
    <location>
        <begin position="1564"/>
        <end position="1771"/>
    </location>
</feature>
<feature type="compositionally biased region" description="Low complexity" evidence="4">
    <location>
        <begin position="582"/>
        <end position="601"/>
    </location>
</feature>
<dbReference type="GO" id="GO:0003677">
    <property type="term" value="F:DNA binding"/>
    <property type="evidence" value="ECO:0007669"/>
    <property type="project" value="TreeGrafter"/>
</dbReference>
<evidence type="ECO:0000259" key="6">
    <source>
        <dbReference type="PROSITE" id="PS50238"/>
    </source>
</evidence>
<organism evidence="7">
    <name type="scientific">Absidia glauca</name>
    <name type="common">Pin mould</name>
    <dbReference type="NCBI Taxonomy" id="4829"/>
    <lineage>
        <taxon>Eukaryota</taxon>
        <taxon>Fungi</taxon>
        <taxon>Fungi incertae sedis</taxon>
        <taxon>Mucoromycota</taxon>
        <taxon>Mucoromycotina</taxon>
        <taxon>Mucoromycetes</taxon>
        <taxon>Mucorales</taxon>
        <taxon>Cunninghamellaceae</taxon>
        <taxon>Absidia</taxon>
    </lineage>
</organism>
<dbReference type="STRING" id="4829.A0A168QCI4"/>
<dbReference type="PANTHER" id="PTHR23389">
    <property type="entry name" value="CHROMOSOME TRANSMISSION FIDELITY FACTOR 18"/>
    <property type="match status" value="1"/>
</dbReference>
<feature type="region of interest" description="Disordered" evidence="4">
    <location>
        <begin position="1475"/>
        <end position="1495"/>
    </location>
</feature>
<gene>
    <name evidence="7" type="primary">ABSGL_10150.1 scaffold 11802</name>
</gene>
<feature type="compositionally biased region" description="Low complexity" evidence="4">
    <location>
        <begin position="40"/>
        <end position="73"/>
    </location>
</feature>
<feature type="compositionally biased region" description="Polar residues" evidence="4">
    <location>
        <begin position="1547"/>
        <end position="1563"/>
    </location>
</feature>
<evidence type="ECO:0000256" key="3">
    <source>
        <dbReference type="PROSITE-ProRule" id="PRU00125"/>
    </source>
</evidence>
<dbReference type="Gene3D" id="3.40.50.300">
    <property type="entry name" value="P-loop containing nucleotide triphosphate hydrolases"/>
    <property type="match status" value="1"/>
</dbReference>
<feature type="region of interest" description="Disordered" evidence="4">
    <location>
        <begin position="1513"/>
        <end position="1633"/>
    </location>
</feature>
<keyword evidence="2 3" id="KW-0862">Zinc</keyword>
<dbReference type="GO" id="GO:0005634">
    <property type="term" value="C:nucleus"/>
    <property type="evidence" value="ECO:0007669"/>
    <property type="project" value="TreeGrafter"/>
</dbReference>
<feature type="region of interest" description="Disordered" evidence="4">
    <location>
        <begin position="16"/>
        <end position="213"/>
    </location>
</feature>
<dbReference type="PROSITE" id="PS50023">
    <property type="entry name" value="LIM_DOMAIN_2"/>
    <property type="match status" value="2"/>
</dbReference>
<dbReference type="CDD" id="cd08368">
    <property type="entry name" value="LIM"/>
    <property type="match status" value="1"/>
</dbReference>
<dbReference type="Pfam" id="PF00620">
    <property type="entry name" value="RhoGAP"/>
    <property type="match status" value="1"/>
</dbReference>
<accession>A0A168QCI4</accession>
<name>A0A168QCI4_ABSGL</name>
<dbReference type="Proteomes" id="UP000078561">
    <property type="component" value="Unassembled WGS sequence"/>
</dbReference>
<dbReference type="SMART" id="SM00324">
    <property type="entry name" value="RhoGAP"/>
    <property type="match status" value="1"/>
</dbReference>
<dbReference type="InterPro" id="IPR000198">
    <property type="entry name" value="RhoGAP_dom"/>
</dbReference>
<dbReference type="SMART" id="SM00132">
    <property type="entry name" value="LIM"/>
    <property type="match status" value="2"/>
</dbReference>
<dbReference type="Pfam" id="PF00412">
    <property type="entry name" value="LIM"/>
    <property type="match status" value="2"/>
</dbReference>
<protein>
    <recommendedName>
        <fullName evidence="9">LIM zinc-binding domain-containing protein</fullName>
    </recommendedName>
</protein>
<dbReference type="InParanoid" id="A0A168QCI4"/>
<dbReference type="SUPFAM" id="SSF52540">
    <property type="entry name" value="P-loop containing nucleoside triphosphate hydrolases"/>
    <property type="match status" value="1"/>
</dbReference>
<feature type="region of interest" description="Disordered" evidence="4">
    <location>
        <begin position="254"/>
        <end position="281"/>
    </location>
</feature>
<evidence type="ECO:0000256" key="1">
    <source>
        <dbReference type="ARBA" id="ARBA00022723"/>
    </source>
</evidence>
<feature type="region of interest" description="Disordered" evidence="4">
    <location>
        <begin position="582"/>
        <end position="612"/>
    </location>
</feature>
<dbReference type="InterPro" id="IPR001781">
    <property type="entry name" value="Znf_LIM"/>
</dbReference>
<dbReference type="OrthoDB" id="9996895at2759"/>
<feature type="region of interest" description="Disordered" evidence="4">
    <location>
        <begin position="451"/>
        <end position="486"/>
    </location>
</feature>
<dbReference type="EMBL" id="LT554356">
    <property type="protein sequence ID" value="SAM04290.1"/>
    <property type="molecule type" value="Genomic_DNA"/>
</dbReference>
<dbReference type="InterPro" id="IPR008936">
    <property type="entry name" value="Rho_GTPase_activation_prot"/>
</dbReference>
<dbReference type="SUPFAM" id="SSF48350">
    <property type="entry name" value="GTPase activation domain, GAP"/>
    <property type="match status" value="1"/>
</dbReference>
<evidence type="ECO:0000313" key="7">
    <source>
        <dbReference type="EMBL" id="SAM04290.1"/>
    </source>
</evidence>
<evidence type="ECO:0000256" key="2">
    <source>
        <dbReference type="ARBA" id="ARBA00022833"/>
    </source>
</evidence>
<feature type="region of interest" description="Disordered" evidence="4">
    <location>
        <begin position="297"/>
        <end position="351"/>
    </location>
</feature>
<dbReference type="GO" id="GO:0007165">
    <property type="term" value="P:signal transduction"/>
    <property type="evidence" value="ECO:0007669"/>
    <property type="project" value="InterPro"/>
</dbReference>
<keyword evidence="3" id="KW-0440">LIM domain</keyword>
<dbReference type="InterPro" id="IPR027417">
    <property type="entry name" value="P-loop_NTPase"/>
</dbReference>
<feature type="compositionally biased region" description="Acidic residues" evidence="4">
    <location>
        <begin position="459"/>
        <end position="473"/>
    </location>
</feature>